<dbReference type="Proteomes" id="UP000399692">
    <property type="component" value="Unassembled WGS sequence"/>
</dbReference>
<dbReference type="Pfam" id="PF13578">
    <property type="entry name" value="Methyltransf_24"/>
    <property type="match status" value="1"/>
</dbReference>
<evidence type="ECO:0000313" key="1">
    <source>
        <dbReference type="EMBL" id="VVM65797.1"/>
    </source>
</evidence>
<dbReference type="RefSeq" id="WP_150569836.1">
    <property type="nucleotide sequence ID" value="NZ_CABVHF010000003.1"/>
</dbReference>
<accession>A0A5E6WYC1</accession>
<organism evidence="2 3">
    <name type="scientific">Pseudomonas fluorescens</name>
    <dbReference type="NCBI Taxonomy" id="294"/>
    <lineage>
        <taxon>Bacteria</taxon>
        <taxon>Pseudomonadati</taxon>
        <taxon>Pseudomonadota</taxon>
        <taxon>Gammaproteobacteria</taxon>
        <taxon>Pseudomonadales</taxon>
        <taxon>Pseudomonadaceae</taxon>
        <taxon>Pseudomonas</taxon>
    </lineage>
</organism>
<evidence type="ECO:0000313" key="2">
    <source>
        <dbReference type="EMBL" id="VVN32961.1"/>
    </source>
</evidence>
<evidence type="ECO:0000313" key="3">
    <source>
        <dbReference type="Proteomes" id="UP000399692"/>
    </source>
</evidence>
<proteinExistence type="predicted"/>
<dbReference type="EMBL" id="CABVHF010000051">
    <property type="protein sequence ID" value="VVN32961.1"/>
    <property type="molecule type" value="Genomic_DNA"/>
</dbReference>
<dbReference type="Gene3D" id="3.40.50.150">
    <property type="entry name" value="Vaccinia Virus protein VP39"/>
    <property type="match status" value="1"/>
</dbReference>
<gene>
    <name evidence="1" type="ORF">PS631_01543</name>
    <name evidence="2" type="ORF">PS631_05012</name>
</gene>
<sequence length="259" mass="29512">MKVCHTNRDNFYRLLGAVFQSLEKRPLVAELGVLRGENALKMYAAMEPERMVLIDSWSAAANDAYSPFDELPEWVAPVDAYEYYYGGSMHDPATWDALYNECAAKFVDKPEVSMIRADTISAIDKVRQQTGIHQFDLVYVDANHQYEYVLRDMMRYQEFLGEDGIMMLNDCCHSVMGTKQNLGVLEALGSFMKRTDFIPVAVTNTDWSDVILVRRNSKLVQLFDVALTNSDVPYVEIPHQLITAARVVYGAQRHNISFV</sequence>
<dbReference type="InterPro" id="IPR029063">
    <property type="entry name" value="SAM-dependent_MTases_sf"/>
</dbReference>
<dbReference type="OrthoDB" id="292252at2"/>
<dbReference type="SUPFAM" id="SSF53335">
    <property type="entry name" value="S-adenosyl-L-methionine-dependent methyltransferases"/>
    <property type="match status" value="1"/>
</dbReference>
<dbReference type="AlphaFoldDB" id="A0A5E6WYC1"/>
<name>A0A5E6WYC1_PSEFL</name>
<protein>
    <recommendedName>
        <fullName evidence="4">Class I SAM-dependent methyltransferase</fullName>
    </recommendedName>
</protein>
<reference evidence="2 3" key="1">
    <citation type="submission" date="2019-09" db="EMBL/GenBank/DDBJ databases">
        <authorList>
            <person name="Chandra G."/>
            <person name="Truman W A."/>
        </authorList>
    </citation>
    <scope>NUCLEOTIDE SEQUENCE [LARGE SCALE GENOMIC DNA]</scope>
    <source>
        <strain evidence="2">PS631</strain>
    </source>
</reference>
<dbReference type="EMBL" id="CABVHF010000003">
    <property type="protein sequence ID" value="VVM65797.1"/>
    <property type="molecule type" value="Genomic_DNA"/>
</dbReference>
<evidence type="ECO:0008006" key="4">
    <source>
        <dbReference type="Google" id="ProtNLM"/>
    </source>
</evidence>